<dbReference type="InterPro" id="IPR041522">
    <property type="entry name" value="CdaR_GGDEF"/>
</dbReference>
<organism evidence="3 4">
    <name type="scientific">Cohnella thailandensis</name>
    <dbReference type="NCBI Taxonomy" id="557557"/>
    <lineage>
        <taxon>Bacteria</taxon>
        <taxon>Bacillati</taxon>
        <taxon>Bacillota</taxon>
        <taxon>Bacilli</taxon>
        <taxon>Bacillales</taxon>
        <taxon>Paenibacillaceae</taxon>
        <taxon>Cohnella</taxon>
    </lineage>
</organism>
<accession>A0A841SY88</accession>
<dbReference type="RefSeq" id="WP_185120048.1">
    <property type="nucleotide sequence ID" value="NZ_JACJVQ010000008.1"/>
</dbReference>
<protein>
    <submittedName>
        <fullName evidence="3">Helix-turn-helix domain-containing protein</fullName>
    </submittedName>
</protein>
<dbReference type="SUPFAM" id="SSF55781">
    <property type="entry name" value="GAF domain-like"/>
    <property type="match status" value="1"/>
</dbReference>
<dbReference type="Pfam" id="PF13185">
    <property type="entry name" value="GAF_2"/>
    <property type="match status" value="1"/>
</dbReference>
<comment type="similarity">
    <text evidence="1">Belongs to the CdaR family.</text>
</comment>
<dbReference type="EMBL" id="JACJVQ010000008">
    <property type="protein sequence ID" value="MBB6634810.1"/>
    <property type="molecule type" value="Genomic_DNA"/>
</dbReference>
<feature type="domain" description="GAF" evidence="2">
    <location>
        <begin position="130"/>
        <end position="290"/>
    </location>
</feature>
<sequence>MTDRELRAYLEAWMESVPFGVWERSGADDPWRRWLRSESETAGEEEPFDLDDNLRSGTGSGIGQARFVYGEPLNREALLRYPLEAKLSGDWQERLRSIIREKWLEALVVQQRQEHEQWLRGLRELTSSLDINELLLRIMHSALKVIPSADCGFFMMFDPESGKLVPRASVGVGESIYRFRVFPGEGITGKIFNSERGQIFVSPPSFIKEMDNVDMDNMNHLSQAFENSPESVQAVMAVPVTMNKDKIGVMIVHQLQRSKRMDERDLHRLQGFADQAAIAISNARLYSELEEKNRYLTKRNEIHDVFTKLSVEGNDLETVTRTMGRMLRLPVFFVDPAKDEWYPRSGRTHELSGEQLHTLFSVDLSAREIAGPNGMGLYLYPILNGSVLLGSFVVELERPLQRLDLVVLEQGSAVAALEMMNTYSLTEMYFRRNQELFGELVLYREPKRLEAKLKSFGLSKHDRLFVCLLQLTEEPKDMKRRESDLRRLISGIEKEIGRTNLLLFGAQDKITILAAADDEAKQKHFIQKLSAVAARWSEAKGSPLYGGAGGLYKGLENVSKSNDEANRSLAYVLGRERAGIMRYGDIGINRLFINQDPEEIDSYVRDVLAPLRSPRGQSGELERTLKEYMAANRASALTAERLHIHPNTLYHRLRKIEELLDVDLNEPDDWLQIYLACHLSDA</sequence>
<dbReference type="InterPro" id="IPR029016">
    <property type="entry name" value="GAF-like_dom_sf"/>
</dbReference>
<evidence type="ECO:0000313" key="3">
    <source>
        <dbReference type="EMBL" id="MBB6634810.1"/>
    </source>
</evidence>
<comment type="caution">
    <text evidence="3">The sequence shown here is derived from an EMBL/GenBank/DDBJ whole genome shotgun (WGS) entry which is preliminary data.</text>
</comment>
<dbReference type="InterPro" id="IPR025736">
    <property type="entry name" value="PucR_C-HTH_dom"/>
</dbReference>
<dbReference type="InterPro" id="IPR003018">
    <property type="entry name" value="GAF"/>
</dbReference>
<dbReference type="InterPro" id="IPR051448">
    <property type="entry name" value="CdaR-like_regulators"/>
</dbReference>
<dbReference type="PANTHER" id="PTHR33744">
    <property type="entry name" value="CARBOHYDRATE DIACID REGULATOR"/>
    <property type="match status" value="1"/>
</dbReference>
<dbReference type="Gene3D" id="1.10.10.2840">
    <property type="entry name" value="PucR C-terminal helix-turn-helix domain"/>
    <property type="match status" value="1"/>
</dbReference>
<reference evidence="3 4" key="1">
    <citation type="submission" date="2020-08" db="EMBL/GenBank/DDBJ databases">
        <title>Cohnella phylogeny.</title>
        <authorList>
            <person name="Dunlap C."/>
        </authorList>
    </citation>
    <scope>NUCLEOTIDE SEQUENCE [LARGE SCALE GENOMIC DNA]</scope>
    <source>
        <strain evidence="3 4">DSM 25241</strain>
    </source>
</reference>
<name>A0A841SY88_9BACL</name>
<dbReference type="Pfam" id="PF13556">
    <property type="entry name" value="HTH_30"/>
    <property type="match status" value="1"/>
</dbReference>
<dbReference type="Proteomes" id="UP000535838">
    <property type="component" value="Unassembled WGS sequence"/>
</dbReference>
<proteinExistence type="inferred from homology"/>
<dbReference type="Gene3D" id="3.30.450.40">
    <property type="match status" value="1"/>
</dbReference>
<dbReference type="AlphaFoldDB" id="A0A841SY88"/>
<dbReference type="PANTHER" id="PTHR33744:SF1">
    <property type="entry name" value="DNA-BINDING TRANSCRIPTIONAL ACTIVATOR ADER"/>
    <property type="match status" value="1"/>
</dbReference>
<gene>
    <name evidence="3" type="ORF">H7B67_11885</name>
</gene>
<dbReference type="InterPro" id="IPR042070">
    <property type="entry name" value="PucR_C-HTH_sf"/>
</dbReference>
<evidence type="ECO:0000259" key="2">
    <source>
        <dbReference type="SMART" id="SM00065"/>
    </source>
</evidence>
<evidence type="ECO:0000256" key="1">
    <source>
        <dbReference type="ARBA" id="ARBA00006754"/>
    </source>
</evidence>
<dbReference type="Pfam" id="PF17853">
    <property type="entry name" value="GGDEF_2"/>
    <property type="match status" value="1"/>
</dbReference>
<keyword evidence="4" id="KW-1185">Reference proteome</keyword>
<evidence type="ECO:0000313" key="4">
    <source>
        <dbReference type="Proteomes" id="UP000535838"/>
    </source>
</evidence>
<dbReference type="SMART" id="SM00065">
    <property type="entry name" value="GAF"/>
    <property type="match status" value="1"/>
</dbReference>